<organism evidence="2">
    <name type="scientific">Guillardia theta (strain CCMP2712)</name>
    <name type="common">Cryptophyte</name>
    <dbReference type="NCBI Taxonomy" id="905079"/>
    <lineage>
        <taxon>Eukaryota</taxon>
        <taxon>Cryptophyceae</taxon>
        <taxon>Pyrenomonadales</taxon>
        <taxon>Geminigeraceae</taxon>
        <taxon>Guillardia</taxon>
    </lineage>
</organism>
<name>L1I6T4_GUITC</name>
<reference evidence="4" key="2">
    <citation type="submission" date="2012-11" db="EMBL/GenBank/DDBJ databases">
        <authorList>
            <person name="Kuo A."/>
            <person name="Curtis B.A."/>
            <person name="Tanifuji G."/>
            <person name="Burki F."/>
            <person name="Gruber A."/>
            <person name="Irimia M."/>
            <person name="Maruyama S."/>
            <person name="Arias M.C."/>
            <person name="Ball S.G."/>
            <person name="Gile G.H."/>
            <person name="Hirakawa Y."/>
            <person name="Hopkins J.F."/>
            <person name="Rensing S.A."/>
            <person name="Schmutz J."/>
            <person name="Symeonidi A."/>
            <person name="Elias M."/>
            <person name="Eveleigh R.J."/>
            <person name="Herman E.K."/>
            <person name="Klute M.J."/>
            <person name="Nakayama T."/>
            <person name="Obornik M."/>
            <person name="Reyes-Prieto A."/>
            <person name="Armbrust E.V."/>
            <person name="Aves S.J."/>
            <person name="Beiko R.G."/>
            <person name="Coutinho P."/>
            <person name="Dacks J.B."/>
            <person name="Durnford D.G."/>
            <person name="Fast N.M."/>
            <person name="Green B.R."/>
            <person name="Grisdale C."/>
            <person name="Hempe F."/>
            <person name="Henrissat B."/>
            <person name="Hoppner M.P."/>
            <person name="Ishida K.-I."/>
            <person name="Kim E."/>
            <person name="Koreny L."/>
            <person name="Kroth P.G."/>
            <person name="Liu Y."/>
            <person name="Malik S.-B."/>
            <person name="Maier U.G."/>
            <person name="McRose D."/>
            <person name="Mock T."/>
            <person name="Neilson J.A."/>
            <person name="Onodera N.T."/>
            <person name="Poole A.M."/>
            <person name="Pritham E.J."/>
            <person name="Richards T.A."/>
            <person name="Rocap G."/>
            <person name="Roy S.W."/>
            <person name="Sarai C."/>
            <person name="Schaack S."/>
            <person name="Shirato S."/>
            <person name="Slamovits C.H."/>
            <person name="Spencer D.F."/>
            <person name="Suzuki S."/>
            <person name="Worden A.Z."/>
            <person name="Zauner S."/>
            <person name="Barry K."/>
            <person name="Bell C."/>
            <person name="Bharti A.K."/>
            <person name="Crow J.A."/>
            <person name="Grimwood J."/>
            <person name="Kramer R."/>
            <person name="Lindquist E."/>
            <person name="Lucas S."/>
            <person name="Salamov A."/>
            <person name="McFadden G.I."/>
            <person name="Lane C.E."/>
            <person name="Keeling P.J."/>
            <person name="Gray M.W."/>
            <person name="Grigoriev I.V."/>
            <person name="Archibald J.M."/>
        </authorList>
    </citation>
    <scope>NUCLEOTIDE SEQUENCE</scope>
    <source>
        <strain evidence="4">CCMP2712</strain>
    </source>
</reference>
<proteinExistence type="predicted"/>
<reference evidence="2 4" key="1">
    <citation type="journal article" date="2012" name="Nature">
        <title>Algal genomes reveal evolutionary mosaicism and the fate of nucleomorphs.</title>
        <authorList>
            <consortium name="DOE Joint Genome Institute"/>
            <person name="Curtis B.A."/>
            <person name="Tanifuji G."/>
            <person name="Burki F."/>
            <person name="Gruber A."/>
            <person name="Irimia M."/>
            <person name="Maruyama S."/>
            <person name="Arias M.C."/>
            <person name="Ball S.G."/>
            <person name="Gile G.H."/>
            <person name="Hirakawa Y."/>
            <person name="Hopkins J.F."/>
            <person name="Kuo A."/>
            <person name="Rensing S.A."/>
            <person name="Schmutz J."/>
            <person name="Symeonidi A."/>
            <person name="Elias M."/>
            <person name="Eveleigh R.J."/>
            <person name="Herman E.K."/>
            <person name="Klute M.J."/>
            <person name="Nakayama T."/>
            <person name="Obornik M."/>
            <person name="Reyes-Prieto A."/>
            <person name="Armbrust E.V."/>
            <person name="Aves S.J."/>
            <person name="Beiko R.G."/>
            <person name="Coutinho P."/>
            <person name="Dacks J.B."/>
            <person name="Durnford D.G."/>
            <person name="Fast N.M."/>
            <person name="Green B.R."/>
            <person name="Grisdale C.J."/>
            <person name="Hempel F."/>
            <person name="Henrissat B."/>
            <person name="Hoppner M.P."/>
            <person name="Ishida K."/>
            <person name="Kim E."/>
            <person name="Koreny L."/>
            <person name="Kroth P.G."/>
            <person name="Liu Y."/>
            <person name="Malik S.B."/>
            <person name="Maier U.G."/>
            <person name="McRose D."/>
            <person name="Mock T."/>
            <person name="Neilson J.A."/>
            <person name="Onodera N.T."/>
            <person name="Poole A.M."/>
            <person name="Pritham E.J."/>
            <person name="Richards T.A."/>
            <person name="Rocap G."/>
            <person name="Roy S.W."/>
            <person name="Sarai C."/>
            <person name="Schaack S."/>
            <person name="Shirato S."/>
            <person name="Slamovits C.H."/>
            <person name="Spencer D.F."/>
            <person name="Suzuki S."/>
            <person name="Worden A.Z."/>
            <person name="Zauner S."/>
            <person name="Barry K."/>
            <person name="Bell C."/>
            <person name="Bharti A.K."/>
            <person name="Crow J.A."/>
            <person name="Grimwood J."/>
            <person name="Kramer R."/>
            <person name="Lindquist E."/>
            <person name="Lucas S."/>
            <person name="Salamov A."/>
            <person name="McFadden G.I."/>
            <person name="Lane C.E."/>
            <person name="Keeling P.J."/>
            <person name="Gray M.W."/>
            <person name="Grigoriev I.V."/>
            <person name="Archibald J.M."/>
        </authorList>
    </citation>
    <scope>NUCLEOTIDE SEQUENCE</scope>
    <source>
        <strain evidence="2 4">CCMP2712</strain>
    </source>
</reference>
<evidence type="ECO:0000313" key="4">
    <source>
        <dbReference type="Proteomes" id="UP000011087"/>
    </source>
</evidence>
<dbReference type="EnsemblProtists" id="EKX31956">
    <property type="protein sequence ID" value="EKX31956"/>
    <property type="gene ID" value="GUITHDRAFT_121860"/>
</dbReference>
<dbReference type="PaxDb" id="55529-EKX31956"/>
<dbReference type="Proteomes" id="UP000011087">
    <property type="component" value="Unassembled WGS sequence"/>
</dbReference>
<evidence type="ECO:0000313" key="3">
    <source>
        <dbReference type="EnsemblProtists" id="EKX31956"/>
    </source>
</evidence>
<accession>L1I6T4</accession>
<evidence type="ECO:0000256" key="1">
    <source>
        <dbReference type="SAM" id="MobiDB-lite"/>
    </source>
</evidence>
<dbReference type="HOGENOM" id="CLU_1790597_0_0_1"/>
<dbReference type="KEGG" id="gtt:GUITHDRAFT_121860"/>
<dbReference type="EMBL" id="JH993222">
    <property type="protein sequence ID" value="EKX31956.1"/>
    <property type="molecule type" value="Genomic_DNA"/>
</dbReference>
<keyword evidence="4" id="KW-1185">Reference proteome</keyword>
<gene>
    <name evidence="2" type="ORF">GUITHDRAFT_121860</name>
</gene>
<reference evidence="3" key="3">
    <citation type="submission" date="2015-06" db="UniProtKB">
        <authorList>
            <consortium name="EnsemblProtists"/>
        </authorList>
    </citation>
    <scope>IDENTIFICATION</scope>
</reference>
<dbReference type="GeneID" id="17288688"/>
<dbReference type="AlphaFoldDB" id="L1I6T4"/>
<evidence type="ECO:0000313" key="2">
    <source>
        <dbReference type="EMBL" id="EKX31956.1"/>
    </source>
</evidence>
<protein>
    <submittedName>
        <fullName evidence="2 3">Uncharacterized protein</fullName>
    </submittedName>
</protein>
<dbReference type="RefSeq" id="XP_005818936.1">
    <property type="nucleotide sequence ID" value="XM_005818879.1"/>
</dbReference>
<sequence>MISSDLRQENASKALEAVREAIGTGERAFADSTRSLIKEIIDSVTNKSDIFKTVTGDFEALIKVWSILSHLSHKLRTDDSFAYANAAKELLVHLEGLNDQAIASDYIRDLEDLINRVRKKREGQVSEDSKLHYQSSGFQHGKRGW</sequence>
<feature type="region of interest" description="Disordered" evidence="1">
    <location>
        <begin position="125"/>
        <end position="145"/>
    </location>
</feature>